<protein>
    <submittedName>
        <fullName evidence="2">Uncharacterized protein</fullName>
    </submittedName>
</protein>
<sequence>MNELNNKNPFKTPEGYFDTLSDSLKDRLSEVEKGLPGKDGFVVPDHYFDGLQGSIQQKLEAESKKVIPFHSYRKYYYVAASVAAVILLAFVLNRNTSQKVTFEDIANSDIENYFNDSELDFSPYEIAEVIPIDELEIGDMLTENLNEDSILNYIDYHTENAEELNMEYDE</sequence>
<dbReference type="RefSeq" id="WP_314016503.1">
    <property type="nucleotide sequence ID" value="NZ_JAVTTP010000001.1"/>
</dbReference>
<evidence type="ECO:0000313" key="3">
    <source>
        <dbReference type="Proteomes" id="UP001250656"/>
    </source>
</evidence>
<proteinExistence type="predicted"/>
<gene>
    <name evidence="2" type="ORF">RQM65_16415</name>
</gene>
<dbReference type="Proteomes" id="UP001250656">
    <property type="component" value="Unassembled WGS sequence"/>
</dbReference>
<evidence type="ECO:0000313" key="2">
    <source>
        <dbReference type="EMBL" id="MDT7830254.1"/>
    </source>
</evidence>
<comment type="caution">
    <text evidence="2">The sequence shown here is derived from an EMBL/GenBank/DDBJ whole genome shotgun (WGS) entry which is preliminary data.</text>
</comment>
<organism evidence="2 3">
    <name type="scientific">Pricia mediterranea</name>
    <dbReference type="NCBI Taxonomy" id="3076079"/>
    <lineage>
        <taxon>Bacteria</taxon>
        <taxon>Pseudomonadati</taxon>
        <taxon>Bacteroidota</taxon>
        <taxon>Flavobacteriia</taxon>
        <taxon>Flavobacteriales</taxon>
        <taxon>Flavobacteriaceae</taxon>
        <taxon>Pricia</taxon>
    </lineage>
</organism>
<dbReference type="EMBL" id="JAVTTP010000001">
    <property type="protein sequence ID" value="MDT7830254.1"/>
    <property type="molecule type" value="Genomic_DNA"/>
</dbReference>
<keyword evidence="3" id="KW-1185">Reference proteome</keyword>
<evidence type="ECO:0000256" key="1">
    <source>
        <dbReference type="SAM" id="Phobius"/>
    </source>
</evidence>
<name>A0ABU3L949_9FLAO</name>
<keyword evidence="1" id="KW-0472">Membrane</keyword>
<reference evidence="2 3" key="1">
    <citation type="submission" date="2023-09" db="EMBL/GenBank/DDBJ databases">
        <title>Novel taxa isolated from Blanes Bay.</title>
        <authorList>
            <person name="Rey-Velasco X."/>
            <person name="Lucena T."/>
        </authorList>
    </citation>
    <scope>NUCLEOTIDE SEQUENCE [LARGE SCALE GENOMIC DNA]</scope>
    <source>
        <strain evidence="2 3">S334</strain>
    </source>
</reference>
<keyword evidence="1" id="KW-1133">Transmembrane helix</keyword>
<keyword evidence="1" id="KW-0812">Transmembrane</keyword>
<feature type="transmembrane region" description="Helical" evidence="1">
    <location>
        <begin position="75"/>
        <end position="92"/>
    </location>
</feature>
<accession>A0ABU3L949</accession>